<evidence type="ECO:0000256" key="3">
    <source>
        <dbReference type="ARBA" id="ARBA00022679"/>
    </source>
</evidence>
<keyword evidence="7" id="KW-0833">Ubl conjugation pathway</keyword>
<dbReference type="PROSITE" id="PS50089">
    <property type="entry name" value="ZF_RING_2"/>
    <property type="match status" value="1"/>
</dbReference>
<sequence length="380" mass="42626">MNTSVDDGDSRCAICYEEFGDCSEFDEEDARCMRVNVKGCQHLFCRNCLLHQCSYSLSNRDYPIECPASPTNCDNTITDEQVRDILLRPSAEKADDSRRGVAKWRDYLRLKQLSKDPTLMPCSRCQEIVSKAEHIKDEITCPSTLECPSCRHVFCSIHGDAHPIQSCAFYNKQKTSCLDRKSERLIRTNTKPCSHCGAPIEKASGCDHVVCPSCGDDMCYRCGKHDLTGNTIRVCQNCDRSYVDHRRIWKYRLIICLSLPLLIPFVVAYVVLMAGISIVSLCCCFCQCVGLELDEEGHKSFSLKRGAARVTLVVFLPVLDLLDTFGADCGISAMLQKHGLEQHIPSSQHTITMMTRTGADNGKDDIDSEDYESDSSHEKV</sequence>
<dbReference type="Gene3D" id="3.30.40.10">
    <property type="entry name" value="Zinc/RING finger domain, C3HC4 (zinc finger)"/>
    <property type="match status" value="1"/>
</dbReference>
<name>A0AAD2PUP0_9STRA</name>
<feature type="domain" description="RING-type" evidence="12">
    <location>
        <begin position="12"/>
        <end position="67"/>
    </location>
</feature>
<evidence type="ECO:0000256" key="11">
    <source>
        <dbReference type="SAM" id="Phobius"/>
    </source>
</evidence>
<gene>
    <name evidence="14" type="ORF">CYCCA115_LOCUS12738</name>
</gene>
<dbReference type="SMART" id="SM00647">
    <property type="entry name" value="IBR"/>
    <property type="match status" value="2"/>
</dbReference>
<evidence type="ECO:0000256" key="4">
    <source>
        <dbReference type="ARBA" id="ARBA00022723"/>
    </source>
</evidence>
<keyword evidence="5" id="KW-0677">Repeat</keyword>
<keyword evidence="4" id="KW-0479">Metal-binding</keyword>
<dbReference type="PANTHER" id="PTHR11685">
    <property type="entry name" value="RBR FAMILY RING FINGER AND IBR DOMAIN-CONTAINING"/>
    <property type="match status" value="1"/>
</dbReference>
<feature type="domain" description="RING-type" evidence="13">
    <location>
        <begin position="8"/>
        <end position="242"/>
    </location>
</feature>
<dbReference type="InterPro" id="IPR031127">
    <property type="entry name" value="E3_UB_ligase_RBR"/>
</dbReference>
<comment type="catalytic activity">
    <reaction evidence="1">
        <text>[E2 ubiquitin-conjugating enzyme]-S-ubiquitinyl-L-cysteine + [acceptor protein]-L-lysine = [E2 ubiquitin-conjugating enzyme]-L-cysteine + [acceptor protein]-N(6)-ubiquitinyl-L-lysine.</text>
        <dbReference type="EC" id="2.3.2.31"/>
    </reaction>
</comment>
<dbReference type="GO" id="GO:0008270">
    <property type="term" value="F:zinc ion binding"/>
    <property type="evidence" value="ECO:0007669"/>
    <property type="project" value="UniProtKB-KW"/>
</dbReference>
<evidence type="ECO:0000256" key="7">
    <source>
        <dbReference type="ARBA" id="ARBA00022786"/>
    </source>
</evidence>
<dbReference type="CDD" id="cd20336">
    <property type="entry name" value="Rcat_RBR"/>
    <property type="match status" value="1"/>
</dbReference>
<dbReference type="PROSITE" id="PS51873">
    <property type="entry name" value="TRIAD"/>
    <property type="match status" value="1"/>
</dbReference>
<dbReference type="EMBL" id="CAKOGP040001770">
    <property type="protein sequence ID" value="CAJ1950750.1"/>
    <property type="molecule type" value="Genomic_DNA"/>
</dbReference>
<keyword evidence="3" id="KW-0808">Transferase</keyword>
<dbReference type="SUPFAM" id="SSF57850">
    <property type="entry name" value="RING/U-box"/>
    <property type="match status" value="3"/>
</dbReference>
<proteinExistence type="predicted"/>
<evidence type="ECO:0000256" key="1">
    <source>
        <dbReference type="ARBA" id="ARBA00001798"/>
    </source>
</evidence>
<evidence type="ECO:0000256" key="9">
    <source>
        <dbReference type="PROSITE-ProRule" id="PRU00175"/>
    </source>
</evidence>
<dbReference type="AlphaFoldDB" id="A0AAD2PUP0"/>
<dbReference type="InterPro" id="IPR017907">
    <property type="entry name" value="Znf_RING_CS"/>
</dbReference>
<evidence type="ECO:0000256" key="10">
    <source>
        <dbReference type="SAM" id="MobiDB-lite"/>
    </source>
</evidence>
<evidence type="ECO:0000256" key="6">
    <source>
        <dbReference type="ARBA" id="ARBA00022771"/>
    </source>
</evidence>
<reference evidence="14" key="1">
    <citation type="submission" date="2023-08" db="EMBL/GenBank/DDBJ databases">
        <authorList>
            <person name="Audoor S."/>
            <person name="Bilcke G."/>
        </authorList>
    </citation>
    <scope>NUCLEOTIDE SEQUENCE</scope>
</reference>
<dbReference type="Proteomes" id="UP001295423">
    <property type="component" value="Unassembled WGS sequence"/>
</dbReference>
<dbReference type="PROSITE" id="PS00518">
    <property type="entry name" value="ZF_RING_1"/>
    <property type="match status" value="1"/>
</dbReference>
<keyword evidence="11" id="KW-0812">Transmembrane</keyword>
<dbReference type="InterPro" id="IPR044066">
    <property type="entry name" value="TRIAD_supradom"/>
</dbReference>
<dbReference type="Pfam" id="PF01485">
    <property type="entry name" value="IBR"/>
    <property type="match status" value="1"/>
</dbReference>
<evidence type="ECO:0000256" key="5">
    <source>
        <dbReference type="ARBA" id="ARBA00022737"/>
    </source>
</evidence>
<keyword evidence="15" id="KW-1185">Reference proteome</keyword>
<evidence type="ECO:0000259" key="13">
    <source>
        <dbReference type="PROSITE" id="PS51873"/>
    </source>
</evidence>
<keyword evidence="8" id="KW-0862">Zinc</keyword>
<evidence type="ECO:0000259" key="12">
    <source>
        <dbReference type="PROSITE" id="PS50089"/>
    </source>
</evidence>
<feature type="region of interest" description="Disordered" evidence="10">
    <location>
        <begin position="356"/>
        <end position="380"/>
    </location>
</feature>
<dbReference type="GO" id="GO:0016567">
    <property type="term" value="P:protein ubiquitination"/>
    <property type="evidence" value="ECO:0007669"/>
    <property type="project" value="InterPro"/>
</dbReference>
<evidence type="ECO:0000313" key="14">
    <source>
        <dbReference type="EMBL" id="CAJ1950750.1"/>
    </source>
</evidence>
<organism evidence="14 15">
    <name type="scientific">Cylindrotheca closterium</name>
    <dbReference type="NCBI Taxonomy" id="2856"/>
    <lineage>
        <taxon>Eukaryota</taxon>
        <taxon>Sar</taxon>
        <taxon>Stramenopiles</taxon>
        <taxon>Ochrophyta</taxon>
        <taxon>Bacillariophyta</taxon>
        <taxon>Bacillariophyceae</taxon>
        <taxon>Bacillariophycidae</taxon>
        <taxon>Bacillariales</taxon>
        <taxon>Bacillariaceae</taxon>
        <taxon>Cylindrotheca</taxon>
    </lineage>
</organism>
<evidence type="ECO:0000256" key="2">
    <source>
        <dbReference type="ARBA" id="ARBA00012251"/>
    </source>
</evidence>
<dbReference type="Gene3D" id="1.20.120.1750">
    <property type="match status" value="1"/>
</dbReference>
<dbReference type="InterPro" id="IPR002867">
    <property type="entry name" value="IBR_dom"/>
</dbReference>
<dbReference type="GO" id="GO:0061630">
    <property type="term" value="F:ubiquitin protein ligase activity"/>
    <property type="evidence" value="ECO:0007669"/>
    <property type="project" value="UniProtKB-EC"/>
</dbReference>
<evidence type="ECO:0000256" key="8">
    <source>
        <dbReference type="ARBA" id="ARBA00022833"/>
    </source>
</evidence>
<dbReference type="InterPro" id="IPR001841">
    <property type="entry name" value="Znf_RING"/>
</dbReference>
<dbReference type="InterPro" id="IPR013083">
    <property type="entry name" value="Znf_RING/FYVE/PHD"/>
</dbReference>
<evidence type="ECO:0000313" key="15">
    <source>
        <dbReference type="Proteomes" id="UP001295423"/>
    </source>
</evidence>
<feature type="transmembrane region" description="Helical" evidence="11">
    <location>
        <begin position="253"/>
        <end position="279"/>
    </location>
</feature>
<keyword evidence="11" id="KW-1133">Transmembrane helix</keyword>
<keyword evidence="6 9" id="KW-0863">Zinc-finger</keyword>
<keyword evidence="11" id="KW-0472">Membrane</keyword>
<dbReference type="EC" id="2.3.2.31" evidence="2"/>
<accession>A0AAD2PUP0</accession>
<protein>
    <recommendedName>
        <fullName evidence="2">RBR-type E3 ubiquitin transferase</fullName>
        <ecNumber evidence="2">2.3.2.31</ecNumber>
    </recommendedName>
</protein>
<comment type="caution">
    <text evidence="14">The sequence shown here is derived from an EMBL/GenBank/DDBJ whole genome shotgun (WGS) entry which is preliminary data.</text>
</comment>